<keyword evidence="2" id="KW-1003">Cell membrane</keyword>
<dbReference type="RefSeq" id="WP_133335482.1">
    <property type="nucleotide sequence ID" value="NZ_JAVGVR010000001.1"/>
</dbReference>
<dbReference type="InterPro" id="IPR050545">
    <property type="entry name" value="Mycobact_MmpL"/>
</dbReference>
<feature type="transmembrane region" description="Helical" evidence="6">
    <location>
        <begin position="189"/>
        <end position="214"/>
    </location>
</feature>
<dbReference type="InterPro" id="IPR000731">
    <property type="entry name" value="SSD"/>
</dbReference>
<dbReference type="Proteomes" id="UP000295132">
    <property type="component" value="Unassembled WGS sequence"/>
</dbReference>
<protein>
    <submittedName>
        <fullName evidence="9">MMPL family transporter</fullName>
    </submittedName>
</protein>
<feature type="transmembrane region" description="Helical" evidence="6">
    <location>
        <begin position="283"/>
        <end position="306"/>
    </location>
</feature>
<dbReference type="Pfam" id="PF03176">
    <property type="entry name" value="MMPL"/>
    <property type="match status" value="2"/>
</dbReference>
<feature type="domain" description="SSD" evidence="7">
    <location>
        <begin position="204"/>
        <end position="333"/>
    </location>
</feature>
<evidence type="ECO:0000256" key="4">
    <source>
        <dbReference type="ARBA" id="ARBA00022989"/>
    </source>
</evidence>
<keyword evidence="11" id="KW-1185">Reference proteome</keyword>
<gene>
    <name evidence="9" type="ORF">E2K98_15170</name>
    <name evidence="8" type="ORF">RCG21_18875</name>
</gene>
<feature type="transmembrane region" description="Helical" evidence="6">
    <location>
        <begin position="234"/>
        <end position="255"/>
    </location>
</feature>
<feature type="transmembrane region" description="Helical" evidence="6">
    <location>
        <begin position="691"/>
        <end position="710"/>
    </location>
</feature>
<comment type="subcellular location">
    <subcellularLocation>
        <location evidence="1">Cell membrane</location>
        <topology evidence="1">Multi-pass membrane protein</topology>
    </subcellularLocation>
</comment>
<reference evidence="9 10" key="1">
    <citation type="submission" date="2019-03" db="EMBL/GenBank/DDBJ databases">
        <title>Bacillus niacini sp. nov. a Nicotinate-Metabolizing Mesophile Isolated from Soil.</title>
        <authorList>
            <person name="Zhang G."/>
        </authorList>
    </citation>
    <scope>NUCLEOTIDE SEQUENCE [LARGE SCALE GENOMIC DNA]</scope>
    <source>
        <strain evidence="9 10">WN066</strain>
    </source>
</reference>
<keyword evidence="3 6" id="KW-0812">Transmembrane</keyword>
<reference evidence="8" key="2">
    <citation type="submission" date="2023-08" db="EMBL/GenBank/DDBJ databases">
        <title>Nitrogen cycling bacteria in agricultural field soils.</title>
        <authorList>
            <person name="Jang J."/>
        </authorList>
    </citation>
    <scope>NUCLEOTIDE SEQUENCE</scope>
    <source>
        <strain evidence="8">PS3-36</strain>
    </source>
</reference>
<dbReference type="Gene3D" id="1.20.1640.10">
    <property type="entry name" value="Multidrug efflux transporter AcrB transmembrane domain"/>
    <property type="match status" value="2"/>
</dbReference>
<accession>A0A4R5VRC4</accession>
<organism evidence="9 10">
    <name type="scientific">Bacillus salipaludis</name>
    <dbReference type="NCBI Taxonomy" id="2547811"/>
    <lineage>
        <taxon>Bacteria</taxon>
        <taxon>Bacillati</taxon>
        <taxon>Bacillota</taxon>
        <taxon>Bacilli</taxon>
        <taxon>Bacillales</taxon>
        <taxon>Bacillaceae</taxon>
        <taxon>Bacillus</taxon>
    </lineage>
</organism>
<comment type="caution">
    <text evidence="9">The sequence shown here is derived from an EMBL/GenBank/DDBJ whole genome shotgun (WGS) entry which is preliminary data.</text>
</comment>
<keyword evidence="5 6" id="KW-0472">Membrane</keyword>
<dbReference type="SUPFAM" id="SSF82866">
    <property type="entry name" value="Multidrug efflux transporter AcrB transmembrane domain"/>
    <property type="match status" value="2"/>
</dbReference>
<name>A0A4R5VRC4_9BACI</name>
<proteinExistence type="predicted"/>
<dbReference type="PROSITE" id="PS50156">
    <property type="entry name" value="SSD"/>
    <property type="match status" value="1"/>
</dbReference>
<dbReference type="InterPro" id="IPR004869">
    <property type="entry name" value="MMPL_dom"/>
</dbReference>
<evidence type="ECO:0000313" key="11">
    <source>
        <dbReference type="Proteomes" id="UP001178888"/>
    </source>
</evidence>
<dbReference type="GO" id="GO:0005886">
    <property type="term" value="C:plasma membrane"/>
    <property type="evidence" value="ECO:0007669"/>
    <property type="project" value="UniProtKB-SubCell"/>
</dbReference>
<dbReference type="AlphaFoldDB" id="A0A4R5VRC4"/>
<feature type="transmembrane region" description="Helical" evidence="6">
    <location>
        <begin position="549"/>
        <end position="569"/>
    </location>
</feature>
<evidence type="ECO:0000256" key="2">
    <source>
        <dbReference type="ARBA" id="ARBA00022475"/>
    </source>
</evidence>
<evidence type="ECO:0000313" key="8">
    <source>
        <dbReference type="EMBL" id="MDQ6598393.1"/>
    </source>
</evidence>
<dbReference type="PANTHER" id="PTHR33406">
    <property type="entry name" value="MEMBRANE PROTEIN MJ1562-RELATED"/>
    <property type="match status" value="1"/>
</dbReference>
<evidence type="ECO:0000256" key="5">
    <source>
        <dbReference type="ARBA" id="ARBA00023136"/>
    </source>
</evidence>
<evidence type="ECO:0000256" key="1">
    <source>
        <dbReference type="ARBA" id="ARBA00004651"/>
    </source>
</evidence>
<evidence type="ECO:0000313" key="10">
    <source>
        <dbReference type="Proteomes" id="UP000295132"/>
    </source>
</evidence>
<feature type="transmembrane region" description="Helical" evidence="6">
    <location>
        <begin position="613"/>
        <end position="633"/>
    </location>
</feature>
<evidence type="ECO:0000256" key="3">
    <source>
        <dbReference type="ARBA" id="ARBA00022692"/>
    </source>
</evidence>
<dbReference type="EMBL" id="SMYO01000006">
    <property type="protein sequence ID" value="TDK61044.1"/>
    <property type="molecule type" value="Genomic_DNA"/>
</dbReference>
<sequence>MKESEKKGWFWHWGLKMYQFRWFVAAFWILLFIVSATYAQKLPDRLKDSGLTPKGSESDRGFSLMQKNLGTAQSSIDIVYISNKFDLTRPKHKAVILHSLEPLAKKEYIKSIKFNQTDRLNNRKGIQAVRVELKLKSSEALNHFPEIRKLITEPKGMKTYVDGDTATLYDIQRATKQDMHHSEMIGLPVALLVLLFIFGSVGAALLPLVIGIMSVSLTLGITYFLTGFFSLSNFLPNIVMMLGLAIGVDYALFLVSRFREELRRGNEVQDAVAASAHTAGKSVFFSGFAVLIGLLGMLFIKLPIIYSLCLGGVLVVLSAVLLSCTLLPALLGIFGRHINSLKVFPRTQKKLEGSTIWEKIANAVMKHPAVLAIIISTLLLSLMLPITRMRIGVPTADVLPPAFESRMGSDILKNNYDKRKSSPIFIVLKTKNKVSDESSIRTIQSFENKIRKISGVMDVNSFIDVLGKHSPEETAILISLAATKADMEKEDLVKGHYTLLTVVPKSDPGTKEAADLVKRVRNMKINQAERFVTGQTALRVDMLDRIFSGLPYLMGFIIAVTYLILLFAFKSVLIPLKAVAMNILSLGASLGIVVIIFQYGWLADDLRITSTGYVSIIMPVTIFCIVFGISMDYEVFLISRIKEEYDRTGDNNRSTAVGLQKTGSLISSAAFILMVVVGSFIFTNIEITKALGVGLFCAIFIDATLIRIIVVPALMKLLGPANWWAPKWIGGRS</sequence>
<evidence type="ECO:0000256" key="6">
    <source>
        <dbReference type="SAM" id="Phobius"/>
    </source>
</evidence>
<dbReference type="Proteomes" id="UP001178888">
    <property type="component" value="Unassembled WGS sequence"/>
</dbReference>
<evidence type="ECO:0000313" key="9">
    <source>
        <dbReference type="EMBL" id="TDK61044.1"/>
    </source>
</evidence>
<feature type="transmembrane region" description="Helical" evidence="6">
    <location>
        <begin position="369"/>
        <end position="386"/>
    </location>
</feature>
<dbReference type="PANTHER" id="PTHR33406:SF13">
    <property type="entry name" value="MEMBRANE PROTEIN YDFJ"/>
    <property type="match status" value="1"/>
</dbReference>
<dbReference type="EMBL" id="JAVGVR010000001">
    <property type="protein sequence ID" value="MDQ6598393.1"/>
    <property type="molecule type" value="Genomic_DNA"/>
</dbReference>
<feature type="transmembrane region" description="Helical" evidence="6">
    <location>
        <begin position="312"/>
        <end position="334"/>
    </location>
</feature>
<keyword evidence="4 6" id="KW-1133">Transmembrane helix</keyword>
<evidence type="ECO:0000259" key="7">
    <source>
        <dbReference type="PROSITE" id="PS50156"/>
    </source>
</evidence>
<feature type="transmembrane region" description="Helical" evidence="6">
    <location>
        <begin position="20"/>
        <end position="39"/>
    </location>
</feature>
<feature type="transmembrane region" description="Helical" evidence="6">
    <location>
        <begin position="581"/>
        <end position="601"/>
    </location>
</feature>
<feature type="transmembrane region" description="Helical" evidence="6">
    <location>
        <begin position="663"/>
        <end position="685"/>
    </location>
</feature>